<evidence type="ECO:0000256" key="8">
    <source>
        <dbReference type="SAM" id="Phobius"/>
    </source>
</evidence>
<dbReference type="Pfam" id="PF00005">
    <property type="entry name" value="ABC_tran"/>
    <property type="match status" value="2"/>
</dbReference>
<feature type="transmembrane region" description="Helical" evidence="8">
    <location>
        <begin position="263"/>
        <end position="284"/>
    </location>
</feature>
<evidence type="ECO:0000256" key="1">
    <source>
        <dbReference type="ARBA" id="ARBA00004141"/>
    </source>
</evidence>
<dbReference type="PROSITE" id="PS00211">
    <property type="entry name" value="ABC_TRANSPORTER_1"/>
    <property type="match status" value="2"/>
</dbReference>
<keyword evidence="5" id="KW-0067">ATP-binding</keyword>
<feature type="domain" description="ABC transmembrane type-1" evidence="10">
    <location>
        <begin position="208"/>
        <end position="431"/>
    </location>
</feature>
<keyword evidence="3 8" id="KW-0812">Transmembrane</keyword>
<evidence type="ECO:0000256" key="2">
    <source>
        <dbReference type="ARBA" id="ARBA00022448"/>
    </source>
</evidence>
<keyword evidence="6 8" id="KW-1133">Transmembrane helix</keyword>
<dbReference type="PROSITE" id="PS50893">
    <property type="entry name" value="ABC_TRANSPORTER_2"/>
    <property type="match status" value="1"/>
</dbReference>
<dbReference type="InterPro" id="IPR017871">
    <property type="entry name" value="ABC_transporter-like_CS"/>
</dbReference>
<reference evidence="11" key="1">
    <citation type="submission" date="2021-02" db="EMBL/GenBank/DDBJ databases">
        <authorList>
            <person name="Nowell W R."/>
        </authorList>
    </citation>
    <scope>NUCLEOTIDE SEQUENCE</scope>
</reference>
<keyword evidence="12" id="KW-1185">Reference proteome</keyword>
<proteinExistence type="predicted"/>
<dbReference type="Gene3D" id="3.40.50.300">
    <property type="entry name" value="P-loop containing nucleotide triphosphate hydrolases"/>
    <property type="match status" value="3"/>
</dbReference>
<evidence type="ECO:0000313" key="11">
    <source>
        <dbReference type="EMBL" id="CAF1434542.1"/>
    </source>
</evidence>
<dbReference type="GO" id="GO:0016887">
    <property type="term" value="F:ATP hydrolysis activity"/>
    <property type="evidence" value="ECO:0007669"/>
    <property type="project" value="InterPro"/>
</dbReference>
<evidence type="ECO:0000259" key="10">
    <source>
        <dbReference type="PROSITE" id="PS50929"/>
    </source>
</evidence>
<comment type="caution">
    <text evidence="11">The sequence shown here is derived from an EMBL/GenBank/DDBJ whole genome shotgun (WGS) entry which is preliminary data.</text>
</comment>
<comment type="subcellular location">
    <subcellularLocation>
        <location evidence="1">Membrane</location>
        <topology evidence="1">Multi-pass membrane protein</topology>
    </subcellularLocation>
</comment>
<keyword evidence="7 8" id="KW-0472">Membrane</keyword>
<evidence type="ECO:0000256" key="7">
    <source>
        <dbReference type="ARBA" id="ARBA00023136"/>
    </source>
</evidence>
<organism evidence="11 12">
    <name type="scientific">Rotaria sordida</name>
    <dbReference type="NCBI Taxonomy" id="392033"/>
    <lineage>
        <taxon>Eukaryota</taxon>
        <taxon>Metazoa</taxon>
        <taxon>Spiralia</taxon>
        <taxon>Gnathifera</taxon>
        <taxon>Rotifera</taxon>
        <taxon>Eurotatoria</taxon>
        <taxon>Bdelloidea</taxon>
        <taxon>Philodinida</taxon>
        <taxon>Philodinidae</taxon>
        <taxon>Rotaria</taxon>
    </lineage>
</organism>
<dbReference type="GO" id="GO:0005737">
    <property type="term" value="C:cytoplasm"/>
    <property type="evidence" value="ECO:0007669"/>
    <property type="project" value="UniProtKB-ARBA"/>
</dbReference>
<feature type="domain" description="ABC transporter" evidence="9">
    <location>
        <begin position="1"/>
        <end position="159"/>
    </location>
</feature>
<gene>
    <name evidence="11" type="ORF">JXQ802_LOCUS36631</name>
</gene>
<dbReference type="SUPFAM" id="SSF90123">
    <property type="entry name" value="ABC transporter transmembrane region"/>
    <property type="match status" value="1"/>
</dbReference>
<evidence type="ECO:0000259" key="9">
    <source>
        <dbReference type="PROSITE" id="PS50893"/>
    </source>
</evidence>
<dbReference type="EMBL" id="CAJNOL010001896">
    <property type="protein sequence ID" value="CAF1434542.1"/>
    <property type="molecule type" value="Genomic_DNA"/>
</dbReference>
<dbReference type="InterPro" id="IPR027417">
    <property type="entry name" value="P-loop_NTPase"/>
</dbReference>
<keyword evidence="4" id="KW-0547">Nucleotide-binding</keyword>
<dbReference type="SUPFAM" id="SSF52540">
    <property type="entry name" value="P-loop containing nucleoside triphosphate hydrolases"/>
    <property type="match status" value="2"/>
</dbReference>
<evidence type="ECO:0000313" key="12">
    <source>
        <dbReference type="Proteomes" id="UP000663870"/>
    </source>
</evidence>
<evidence type="ECO:0000256" key="3">
    <source>
        <dbReference type="ARBA" id="ARBA00022692"/>
    </source>
</evidence>
<dbReference type="InterPro" id="IPR003439">
    <property type="entry name" value="ABC_transporter-like_ATP-bd"/>
</dbReference>
<evidence type="ECO:0000256" key="6">
    <source>
        <dbReference type="ARBA" id="ARBA00022989"/>
    </source>
</evidence>
<dbReference type="InterPro" id="IPR011527">
    <property type="entry name" value="ABC1_TM_dom"/>
</dbReference>
<dbReference type="PANTHER" id="PTHR43394">
    <property type="entry name" value="ATP-DEPENDENT PERMEASE MDL1, MITOCHONDRIAL"/>
    <property type="match status" value="1"/>
</dbReference>
<protein>
    <submittedName>
        <fullName evidence="11">Uncharacterized protein</fullName>
    </submittedName>
</protein>
<sequence>MGVVSQEPILFGTSIYENIRFGKENATIAEINEAARQATAHDFIMQLPNKYDTIVGERGVQLSGGEKQRIALARALVKQPALLLLDEATSALDNTNENIVQEALDQACKGRTTIVIAHRLSAVQNAHQIYVLDNGCVIEQGTHEALMSQEGSRYCEMMRAQQNENTENDIDGKTNTAPIEDYDQKQISEHSLRPSYSEFDDENKYTAFALSGSKLTERMCIKAFAHYLRQEMAFFDRPENSSGAICHRLSSDALAVQQMVGSYLGIVCESVATFGVGIVIAFLFSWQLALILLFYIIILFFVAFMQIRWKAQLNKRLDCVLGLASSFSVEIIYNMRTVKQLASETEFLRQFSDLVLEEFKIHRNDLVISPLLQSLYWGTRPLIELVIFWQAFILVERKELNMNNLNKVFAYYIFALESVRCITTLTRQMSDSLSAAQSFFNLFDRTSAIDNSSIDGQQLSDFQGAVEFSEVKFAYPSRPTSCILNKFQLIIKSGQRVALVGASGCGKSTVIQLLERFYDPIQGRIGYETRVGMKGSHLSGGEKQRIAIARALLHRPKVLLLDEATSAMDSYNEQIVQKALERAQTDDPTRTSLIIAH</sequence>
<dbReference type="GO" id="GO:0005524">
    <property type="term" value="F:ATP binding"/>
    <property type="evidence" value="ECO:0007669"/>
    <property type="project" value="UniProtKB-KW"/>
</dbReference>
<dbReference type="InterPro" id="IPR039421">
    <property type="entry name" value="Type_1_exporter"/>
</dbReference>
<dbReference type="AlphaFoldDB" id="A0A815NJ46"/>
<dbReference type="GO" id="GO:0016020">
    <property type="term" value="C:membrane"/>
    <property type="evidence" value="ECO:0007669"/>
    <property type="project" value="UniProtKB-SubCell"/>
</dbReference>
<dbReference type="Gene3D" id="1.20.1560.10">
    <property type="entry name" value="ABC transporter type 1, transmembrane domain"/>
    <property type="match status" value="1"/>
</dbReference>
<dbReference type="GO" id="GO:0015421">
    <property type="term" value="F:ABC-type oligopeptide transporter activity"/>
    <property type="evidence" value="ECO:0007669"/>
    <property type="project" value="TreeGrafter"/>
</dbReference>
<name>A0A815NJ46_9BILA</name>
<evidence type="ECO:0000256" key="5">
    <source>
        <dbReference type="ARBA" id="ARBA00022840"/>
    </source>
</evidence>
<keyword evidence="2" id="KW-0813">Transport</keyword>
<accession>A0A815NJ46</accession>
<dbReference type="InterPro" id="IPR036640">
    <property type="entry name" value="ABC1_TM_sf"/>
</dbReference>
<evidence type="ECO:0000256" key="4">
    <source>
        <dbReference type="ARBA" id="ARBA00022741"/>
    </source>
</evidence>
<dbReference type="InterPro" id="IPR003593">
    <property type="entry name" value="AAA+_ATPase"/>
</dbReference>
<feature type="non-terminal residue" evidence="11">
    <location>
        <position position="1"/>
    </location>
</feature>
<dbReference type="Pfam" id="PF00664">
    <property type="entry name" value="ABC_membrane"/>
    <property type="match status" value="1"/>
</dbReference>
<dbReference type="PANTHER" id="PTHR43394:SF1">
    <property type="entry name" value="ATP-BINDING CASSETTE SUB-FAMILY B MEMBER 10, MITOCHONDRIAL"/>
    <property type="match status" value="1"/>
</dbReference>
<dbReference type="SMART" id="SM00382">
    <property type="entry name" value="AAA"/>
    <property type="match status" value="2"/>
</dbReference>
<dbReference type="FunFam" id="3.40.50.300:FF:000604">
    <property type="entry name" value="ABC transporter B family member 28"/>
    <property type="match status" value="1"/>
</dbReference>
<dbReference type="Proteomes" id="UP000663870">
    <property type="component" value="Unassembled WGS sequence"/>
</dbReference>
<feature type="transmembrane region" description="Helical" evidence="8">
    <location>
        <begin position="290"/>
        <end position="307"/>
    </location>
</feature>
<dbReference type="PROSITE" id="PS50929">
    <property type="entry name" value="ABC_TM1F"/>
    <property type="match status" value="1"/>
</dbReference>